<dbReference type="GO" id="GO:0009734">
    <property type="term" value="P:auxin-activated signaling pathway"/>
    <property type="evidence" value="ECO:0007669"/>
    <property type="project" value="InterPro"/>
</dbReference>
<name>A0A0K9PW53_ZOSMR</name>
<dbReference type="InterPro" id="IPR029021">
    <property type="entry name" value="Prot-tyrosine_phosphatase-like"/>
</dbReference>
<dbReference type="GO" id="GO:0005634">
    <property type="term" value="C:nucleus"/>
    <property type="evidence" value="ECO:0000318"/>
    <property type="project" value="GO_Central"/>
</dbReference>
<dbReference type="OrthoDB" id="165342at2759"/>
<feature type="domain" description="Tyrosine-protein phosphatase" evidence="3">
    <location>
        <begin position="46"/>
        <end position="182"/>
    </location>
</feature>
<protein>
    <submittedName>
        <fullName evidence="5">Putative Dual specificity protein phosphatase</fullName>
    </submittedName>
</protein>
<dbReference type="InterPro" id="IPR044212">
    <property type="entry name" value="IBR5-like"/>
</dbReference>
<keyword evidence="6" id="KW-1185">Reference proteome</keyword>
<keyword evidence="2" id="KW-0904">Protein phosphatase</keyword>
<evidence type="ECO:0000313" key="6">
    <source>
        <dbReference type="Proteomes" id="UP000036987"/>
    </source>
</evidence>
<dbReference type="EMBL" id="LFYR01000626">
    <property type="protein sequence ID" value="KMZ72480.1"/>
    <property type="molecule type" value="Genomic_DNA"/>
</dbReference>
<keyword evidence="1" id="KW-0378">Hydrolase</keyword>
<dbReference type="PANTHER" id="PTHR47244:SF1">
    <property type="entry name" value="PROTEIN-TYROSINE-PHOSPHATASE IBR5"/>
    <property type="match status" value="1"/>
</dbReference>
<dbReference type="Proteomes" id="UP000036987">
    <property type="component" value="Unassembled WGS sequence"/>
</dbReference>
<dbReference type="SUPFAM" id="SSF52799">
    <property type="entry name" value="(Phosphotyrosine protein) phosphatases II"/>
    <property type="match status" value="1"/>
</dbReference>
<dbReference type="PROSITE" id="PS00383">
    <property type="entry name" value="TYR_PHOSPHATASE_1"/>
    <property type="match status" value="1"/>
</dbReference>
<evidence type="ECO:0000313" key="5">
    <source>
        <dbReference type="EMBL" id="KMZ72480.1"/>
    </source>
</evidence>
<dbReference type="GO" id="GO:0033549">
    <property type="term" value="F:MAP kinase phosphatase activity"/>
    <property type="evidence" value="ECO:0000318"/>
    <property type="project" value="GO_Central"/>
</dbReference>
<dbReference type="STRING" id="29655.A0A0K9PW53"/>
<evidence type="ECO:0000256" key="2">
    <source>
        <dbReference type="ARBA" id="ARBA00022912"/>
    </source>
</evidence>
<dbReference type="GO" id="GO:0009738">
    <property type="term" value="P:abscisic acid-activated signaling pathway"/>
    <property type="evidence" value="ECO:0007669"/>
    <property type="project" value="InterPro"/>
</dbReference>
<gene>
    <name evidence="5" type="ORF">ZOSMA_163G00260</name>
</gene>
<dbReference type="InterPro" id="IPR000340">
    <property type="entry name" value="Dual-sp_phosphatase_cat-dom"/>
</dbReference>
<reference evidence="6" key="1">
    <citation type="journal article" date="2016" name="Nature">
        <title>The genome of the seagrass Zostera marina reveals angiosperm adaptation to the sea.</title>
        <authorList>
            <person name="Olsen J.L."/>
            <person name="Rouze P."/>
            <person name="Verhelst B."/>
            <person name="Lin Y.-C."/>
            <person name="Bayer T."/>
            <person name="Collen J."/>
            <person name="Dattolo E."/>
            <person name="De Paoli E."/>
            <person name="Dittami S."/>
            <person name="Maumus F."/>
            <person name="Michel G."/>
            <person name="Kersting A."/>
            <person name="Lauritano C."/>
            <person name="Lohaus R."/>
            <person name="Toepel M."/>
            <person name="Tonon T."/>
            <person name="Vanneste K."/>
            <person name="Amirebrahimi M."/>
            <person name="Brakel J."/>
            <person name="Bostroem C."/>
            <person name="Chovatia M."/>
            <person name="Grimwood J."/>
            <person name="Jenkins J.W."/>
            <person name="Jueterbock A."/>
            <person name="Mraz A."/>
            <person name="Stam W.T."/>
            <person name="Tice H."/>
            <person name="Bornberg-Bauer E."/>
            <person name="Green P.J."/>
            <person name="Pearson G.A."/>
            <person name="Procaccini G."/>
            <person name="Duarte C.M."/>
            <person name="Schmutz J."/>
            <person name="Reusch T.B.H."/>
            <person name="Van de Peer Y."/>
        </authorList>
    </citation>
    <scope>NUCLEOTIDE SEQUENCE [LARGE SCALE GENOMIC DNA]</scope>
    <source>
        <strain evidence="6">cv. Finnish</strain>
    </source>
</reference>
<proteinExistence type="predicted"/>
<accession>A0A0K9PW53</accession>
<organism evidence="5 6">
    <name type="scientific">Zostera marina</name>
    <name type="common">Eelgrass</name>
    <dbReference type="NCBI Taxonomy" id="29655"/>
    <lineage>
        <taxon>Eukaryota</taxon>
        <taxon>Viridiplantae</taxon>
        <taxon>Streptophyta</taxon>
        <taxon>Embryophyta</taxon>
        <taxon>Tracheophyta</taxon>
        <taxon>Spermatophyta</taxon>
        <taxon>Magnoliopsida</taxon>
        <taxon>Liliopsida</taxon>
        <taxon>Zosteraceae</taxon>
        <taxon>Zostera</taxon>
    </lineage>
</organism>
<sequence length="245" mass="27701">MRKRTRENPCGICGHYHKYEEGEICGVCGHRAPILTNNPVTPSSVFPSEILKDFLYLGSYDNATRNELLKSQGIARILNTVPAIPTLYTNSFIYLSLTDGKHLQFNEAIEFLEKCAHDKTRVLVHCMFGKNRSAAIVIAYLMKSKRWRLSESYKWTKERRSIIDISAGVYEELLMFEKSLFHSSKLTPQAIFGNEAGSCSGSIFEKINSTLPPSKFVFGANSYGNKDEHPASPEMMMIEDNNNNN</sequence>
<dbReference type="Gene3D" id="3.90.190.10">
    <property type="entry name" value="Protein tyrosine phosphatase superfamily"/>
    <property type="match status" value="1"/>
</dbReference>
<dbReference type="Pfam" id="PF00782">
    <property type="entry name" value="DSPc"/>
    <property type="match status" value="1"/>
</dbReference>
<dbReference type="InterPro" id="IPR016130">
    <property type="entry name" value="Tyr_Pase_AS"/>
</dbReference>
<dbReference type="AlphaFoldDB" id="A0A0K9PW53"/>
<dbReference type="PANTHER" id="PTHR47244">
    <property type="entry name" value="PROTEIN-TYROSINE-PHOSPHATASE IBR5"/>
    <property type="match status" value="1"/>
</dbReference>
<comment type="caution">
    <text evidence="5">The sequence shown here is derived from an EMBL/GenBank/DDBJ whole genome shotgun (WGS) entry which is preliminary data.</text>
</comment>
<dbReference type="PROSITE" id="PS50054">
    <property type="entry name" value="TYR_PHOSPHATASE_DUAL"/>
    <property type="match status" value="1"/>
</dbReference>
<dbReference type="PROSITE" id="PS50056">
    <property type="entry name" value="TYR_PHOSPHATASE_2"/>
    <property type="match status" value="1"/>
</dbReference>
<feature type="domain" description="Tyrosine specific protein phosphatases" evidence="4">
    <location>
        <begin position="103"/>
        <end position="171"/>
    </location>
</feature>
<evidence type="ECO:0000259" key="3">
    <source>
        <dbReference type="PROSITE" id="PS50054"/>
    </source>
</evidence>
<dbReference type="OMA" id="HCLEDEQ"/>
<evidence type="ECO:0000256" key="1">
    <source>
        <dbReference type="ARBA" id="ARBA00022801"/>
    </source>
</evidence>
<dbReference type="InterPro" id="IPR020422">
    <property type="entry name" value="TYR_PHOSPHATASE_DUAL_dom"/>
</dbReference>
<evidence type="ECO:0000259" key="4">
    <source>
        <dbReference type="PROSITE" id="PS50056"/>
    </source>
</evidence>
<dbReference type="SMART" id="SM00195">
    <property type="entry name" value="DSPc"/>
    <property type="match status" value="1"/>
</dbReference>
<dbReference type="InterPro" id="IPR000387">
    <property type="entry name" value="Tyr_Pase_dom"/>
</dbReference>